<sequence>MCQNVTVLFVIKTVAAKLSSLKRYLQTISSSRWLNMWRDCPTWIKFWNRFI</sequence>
<protein>
    <submittedName>
        <fullName evidence="1">Uncharacterized protein</fullName>
    </submittedName>
</protein>
<evidence type="ECO:0000313" key="1">
    <source>
        <dbReference type="EMBL" id="CEK79193.1"/>
    </source>
</evidence>
<gene>
    <name evidence="1" type="primary">ORF114128</name>
</gene>
<organism evidence="1">
    <name type="scientific">Arion vulgaris</name>
    <dbReference type="NCBI Taxonomy" id="1028688"/>
    <lineage>
        <taxon>Eukaryota</taxon>
        <taxon>Metazoa</taxon>
        <taxon>Spiralia</taxon>
        <taxon>Lophotrochozoa</taxon>
        <taxon>Mollusca</taxon>
        <taxon>Gastropoda</taxon>
        <taxon>Heterobranchia</taxon>
        <taxon>Euthyneura</taxon>
        <taxon>Panpulmonata</taxon>
        <taxon>Eupulmonata</taxon>
        <taxon>Stylommatophora</taxon>
        <taxon>Helicina</taxon>
        <taxon>Arionoidea</taxon>
        <taxon>Arionidae</taxon>
        <taxon>Arion</taxon>
    </lineage>
</organism>
<reference evidence="1" key="1">
    <citation type="submission" date="2014-12" db="EMBL/GenBank/DDBJ databases">
        <title>Insight into the proteome of Arion vulgaris.</title>
        <authorList>
            <person name="Aradska J."/>
            <person name="Bulat T."/>
            <person name="Smidak R."/>
            <person name="Sarate P."/>
            <person name="Gangsoo J."/>
            <person name="Sialana F."/>
            <person name="Bilban M."/>
            <person name="Lubec G."/>
        </authorList>
    </citation>
    <scope>NUCLEOTIDE SEQUENCE</scope>
    <source>
        <tissue evidence="1">Skin</tissue>
    </source>
</reference>
<accession>A0A0B7AEH1</accession>
<proteinExistence type="predicted"/>
<dbReference type="AlphaFoldDB" id="A0A0B7AEH1"/>
<dbReference type="EMBL" id="HACG01032328">
    <property type="protein sequence ID" value="CEK79193.1"/>
    <property type="molecule type" value="Transcribed_RNA"/>
</dbReference>
<name>A0A0B7AEH1_9EUPU</name>